<feature type="transmembrane region" description="Helical" evidence="2">
    <location>
        <begin position="519"/>
        <end position="536"/>
    </location>
</feature>
<feature type="transmembrane region" description="Helical" evidence="2">
    <location>
        <begin position="355"/>
        <end position="376"/>
    </location>
</feature>
<feature type="transmembrane region" description="Helical" evidence="2">
    <location>
        <begin position="457"/>
        <end position="475"/>
    </location>
</feature>
<feature type="transmembrane region" description="Helical" evidence="2">
    <location>
        <begin position="396"/>
        <end position="416"/>
    </location>
</feature>
<gene>
    <name evidence="4" type="ORF">FHP08_14185</name>
</gene>
<evidence type="ECO:0000259" key="3">
    <source>
        <dbReference type="Pfam" id="PF06808"/>
    </source>
</evidence>
<evidence type="ECO:0000313" key="5">
    <source>
        <dbReference type="Proteomes" id="UP000321548"/>
    </source>
</evidence>
<dbReference type="AlphaFoldDB" id="A0A5C8NUN1"/>
<feature type="transmembrane region" description="Helical" evidence="2">
    <location>
        <begin position="114"/>
        <end position="135"/>
    </location>
</feature>
<sequence>MRAWASKTLAALLGLFILYTSAFGAFESLIQRAIFLALVVCLGLLMFPLGEGRRWRPAGVAVDAAMAVVTLAACAYVIVSYDEIMESLPTATALDIALTAGLVITVLEVSRRAIGAIFPVIALAGIAYAFLGQYISGPLGHRGFDVYFVTETLLLGDLGIWGLLVGVASTTIGAFVLFGSVLLFTGGGQTFMDLAIRVSGRSPGGAAKMATVASGLFGTISGSAVANVATTGNFTIPLMKRLGYPPALAGGIEAVASTGGQIAPPVMGAAAFVMAEIIGRSYFDIAAAAFLPAFLYYLGCFATIHFIAINRGLKVVPESEMPSWAAVRAPKRTVPIVAAFAALIFGIVSGRSVQTAAFFGVIGLFVPYLLLNVRSLADLKTSLRVILDSLEDAGKALVMIGVLLAGAQILVSMVNLTGFGVTLSTMIVALAGSSVWLVALVTGIVCMVIGMGMPTTAAYVLVAAVLAPALTKVGIEPIVAHMFVFYYATISVITPPVCVAVFVAAGIAQTRWTEVAFEAVKLGAVTYVIPFMFIAYPGMLLSGGWLDILEAVVSGLVFTMAFAMLFGGARLFDSRALNAVVLLAIAGLSVFPTWYGLGVATAALLALWVGRRDRLRGGARAADPAVTLG</sequence>
<feature type="transmembrane region" description="Helical" evidence="2">
    <location>
        <begin position="158"/>
        <end position="184"/>
    </location>
</feature>
<feature type="transmembrane region" description="Helical" evidence="2">
    <location>
        <begin position="428"/>
        <end position="451"/>
    </location>
</feature>
<feature type="transmembrane region" description="Helical" evidence="2">
    <location>
        <begin position="548"/>
        <end position="569"/>
    </location>
</feature>
<feature type="transmembrane region" description="Helical" evidence="2">
    <location>
        <begin position="581"/>
        <end position="610"/>
    </location>
</feature>
<dbReference type="InterPro" id="IPR011853">
    <property type="entry name" value="TRAP_DctM-Dct_fused"/>
</dbReference>
<reference evidence="4 5" key="1">
    <citation type="submission" date="2019-06" db="EMBL/GenBank/DDBJ databases">
        <title>Quisquiliibacterium sp. nov., isolated from a maize field.</title>
        <authorList>
            <person name="Lin S.-Y."/>
            <person name="Tsai C.-F."/>
            <person name="Young C.-C."/>
        </authorList>
    </citation>
    <scope>NUCLEOTIDE SEQUENCE [LARGE SCALE GENOMIC DNA]</scope>
    <source>
        <strain evidence="4 5">CC-CFT501</strain>
    </source>
</reference>
<keyword evidence="2" id="KW-0472">Membrane</keyword>
<feature type="transmembrane region" description="Helical" evidence="2">
    <location>
        <begin position="62"/>
        <end position="81"/>
    </location>
</feature>
<accession>A0A5C8NUN1</accession>
<keyword evidence="2" id="KW-0812">Transmembrane</keyword>
<dbReference type="PANTHER" id="PTHR43849">
    <property type="entry name" value="BLL3936 PROTEIN"/>
    <property type="match status" value="1"/>
</dbReference>
<feature type="transmembrane region" description="Helical" evidence="2">
    <location>
        <begin position="282"/>
        <end position="309"/>
    </location>
</feature>
<feature type="transmembrane region" description="Helical" evidence="2">
    <location>
        <begin position="484"/>
        <end position="507"/>
    </location>
</feature>
<name>A0A5C8NUN1_9BURK</name>
<feature type="transmembrane region" description="Helical" evidence="2">
    <location>
        <begin position="329"/>
        <end position="348"/>
    </location>
</feature>
<comment type="subcellular location">
    <subcellularLocation>
        <location evidence="1">Cell inner membrane</location>
        <topology evidence="1">Multi-pass membrane protein</topology>
    </subcellularLocation>
</comment>
<feature type="transmembrane region" description="Helical" evidence="2">
    <location>
        <begin position="87"/>
        <end position="107"/>
    </location>
</feature>
<dbReference type="NCBIfam" id="TIGR02123">
    <property type="entry name" value="TRAP_fused"/>
    <property type="match status" value="1"/>
</dbReference>
<dbReference type="InterPro" id="IPR010656">
    <property type="entry name" value="DctM"/>
</dbReference>
<evidence type="ECO:0000256" key="1">
    <source>
        <dbReference type="RuleBase" id="RU369079"/>
    </source>
</evidence>
<dbReference type="GO" id="GO:0022857">
    <property type="term" value="F:transmembrane transporter activity"/>
    <property type="evidence" value="ECO:0007669"/>
    <property type="project" value="UniProtKB-UniRule"/>
</dbReference>
<dbReference type="OrthoDB" id="9759894at2"/>
<evidence type="ECO:0000313" key="4">
    <source>
        <dbReference type="EMBL" id="TXL64871.1"/>
    </source>
</evidence>
<dbReference type="RefSeq" id="WP_147705121.1">
    <property type="nucleotide sequence ID" value="NZ_VDUY01000005.1"/>
</dbReference>
<dbReference type="Pfam" id="PF06808">
    <property type="entry name" value="DctM"/>
    <property type="match status" value="1"/>
</dbReference>
<feature type="domain" description="TRAP C4-dicarboxylate transport system permease DctM subunit" evidence="3">
    <location>
        <begin position="103"/>
        <end position="541"/>
    </location>
</feature>
<organism evidence="4 5">
    <name type="scientific">Zeimonas arvi</name>
    <dbReference type="NCBI Taxonomy" id="2498847"/>
    <lineage>
        <taxon>Bacteria</taxon>
        <taxon>Pseudomonadati</taxon>
        <taxon>Pseudomonadota</taxon>
        <taxon>Betaproteobacteria</taxon>
        <taxon>Burkholderiales</taxon>
        <taxon>Burkholderiaceae</taxon>
        <taxon>Zeimonas</taxon>
    </lineage>
</organism>
<comment type="caution">
    <text evidence="4">The sequence shown here is derived from an EMBL/GenBank/DDBJ whole genome shotgun (WGS) entry which is preliminary data.</text>
</comment>
<proteinExistence type="predicted"/>
<evidence type="ECO:0000256" key="2">
    <source>
        <dbReference type="SAM" id="Phobius"/>
    </source>
</evidence>
<dbReference type="PANTHER" id="PTHR43849:SF2">
    <property type="entry name" value="BLL3936 PROTEIN"/>
    <property type="match status" value="1"/>
</dbReference>
<keyword evidence="5" id="KW-1185">Reference proteome</keyword>
<dbReference type="GO" id="GO:0005886">
    <property type="term" value="C:plasma membrane"/>
    <property type="evidence" value="ECO:0007669"/>
    <property type="project" value="UniProtKB-SubCell"/>
</dbReference>
<comment type="function">
    <text evidence="1">Part of the tripartite ATP-independent periplasmic (TRAP) transport system.</text>
</comment>
<dbReference type="EMBL" id="VDUY01000005">
    <property type="protein sequence ID" value="TXL64871.1"/>
    <property type="molecule type" value="Genomic_DNA"/>
</dbReference>
<keyword evidence="1" id="KW-0997">Cell inner membrane</keyword>
<keyword evidence="1" id="KW-0813">Transport</keyword>
<protein>
    <submittedName>
        <fullName evidence="4">TRAP transporter fused permease subunit</fullName>
    </submittedName>
</protein>
<keyword evidence="2" id="KW-1133">Transmembrane helix</keyword>
<dbReference type="Proteomes" id="UP000321548">
    <property type="component" value="Unassembled WGS sequence"/>
</dbReference>
<feature type="transmembrane region" description="Helical" evidence="2">
    <location>
        <begin position="34"/>
        <end position="50"/>
    </location>
</feature>
<keyword evidence="1" id="KW-1003">Cell membrane</keyword>